<protein>
    <recommendedName>
        <fullName evidence="2">Peptidase A2 domain-containing protein</fullName>
    </recommendedName>
</protein>
<comment type="caution">
    <text evidence="3">The sequence shown here is derived from an EMBL/GenBank/DDBJ whole genome shotgun (WGS) entry which is preliminary data.</text>
</comment>
<dbReference type="GO" id="GO:0006508">
    <property type="term" value="P:proteolysis"/>
    <property type="evidence" value="ECO:0007669"/>
    <property type="project" value="InterPro"/>
</dbReference>
<evidence type="ECO:0000313" key="3">
    <source>
        <dbReference type="EMBL" id="TMQ69460.1"/>
    </source>
</evidence>
<dbReference type="Gene3D" id="2.40.70.10">
    <property type="entry name" value="Acid Proteases"/>
    <property type="match status" value="2"/>
</dbReference>
<dbReference type="GO" id="GO:0004190">
    <property type="term" value="F:aspartic-type endopeptidase activity"/>
    <property type="evidence" value="ECO:0007669"/>
    <property type="project" value="InterPro"/>
</dbReference>
<sequence>MFAEVGFRLAGGDQPLILIPGSVAERGPYDFILDTGAGTTLLSTRLADELGIEPNGSKPGTGAAGKVTVALASVTSLAIGGVRRAPMAIAITAEVERIGVALGTRIDGCLGYDFLKDFRVAIDYGKQLVRLRQGAFDPVSATPVTRSEVAFRLAAPTKPLVMIPAFVNGRGPYAFALDTGASTSVISPALAEALGMDRGDGAAMTGAGGMLQATIGRVSSLAVGGATATDLAVVVSDFVAHVGQAVGADVDGVVGYNFLRRFGVTIDYPNHLLWLSAAA</sequence>
<evidence type="ECO:0000256" key="1">
    <source>
        <dbReference type="ARBA" id="ARBA00022801"/>
    </source>
</evidence>
<dbReference type="AlphaFoldDB" id="A0A538U0N4"/>
<dbReference type="InterPro" id="IPR001969">
    <property type="entry name" value="Aspartic_peptidase_AS"/>
</dbReference>
<dbReference type="InterPro" id="IPR001995">
    <property type="entry name" value="Peptidase_A2_cat"/>
</dbReference>
<evidence type="ECO:0000259" key="2">
    <source>
        <dbReference type="PROSITE" id="PS50175"/>
    </source>
</evidence>
<proteinExistence type="predicted"/>
<dbReference type="InterPro" id="IPR034122">
    <property type="entry name" value="Retropepsin-like_bacterial"/>
</dbReference>
<evidence type="ECO:0000313" key="4">
    <source>
        <dbReference type="Proteomes" id="UP000319771"/>
    </source>
</evidence>
<reference evidence="3 4" key="1">
    <citation type="journal article" date="2019" name="Nat. Microbiol.">
        <title>Mediterranean grassland soil C-N compound turnover is dependent on rainfall and depth, and is mediated by genomically divergent microorganisms.</title>
        <authorList>
            <person name="Diamond S."/>
            <person name="Andeer P.F."/>
            <person name="Li Z."/>
            <person name="Crits-Christoph A."/>
            <person name="Burstein D."/>
            <person name="Anantharaman K."/>
            <person name="Lane K.R."/>
            <person name="Thomas B.C."/>
            <person name="Pan C."/>
            <person name="Northen T.R."/>
            <person name="Banfield J.F."/>
        </authorList>
    </citation>
    <scope>NUCLEOTIDE SEQUENCE [LARGE SCALE GENOMIC DNA]</scope>
    <source>
        <strain evidence="3">WS_11</strain>
    </source>
</reference>
<dbReference type="Proteomes" id="UP000319771">
    <property type="component" value="Unassembled WGS sequence"/>
</dbReference>
<organism evidence="3 4">
    <name type="scientific">Eiseniibacteriota bacterium</name>
    <dbReference type="NCBI Taxonomy" id="2212470"/>
    <lineage>
        <taxon>Bacteria</taxon>
        <taxon>Candidatus Eiseniibacteriota</taxon>
    </lineage>
</organism>
<keyword evidence="1" id="KW-0378">Hydrolase</keyword>
<accession>A0A538U0N4</accession>
<dbReference type="PROSITE" id="PS00141">
    <property type="entry name" value="ASP_PROTEASE"/>
    <property type="match status" value="1"/>
</dbReference>
<dbReference type="SUPFAM" id="SSF50630">
    <property type="entry name" value="Acid proteases"/>
    <property type="match status" value="2"/>
</dbReference>
<dbReference type="Pfam" id="PF13650">
    <property type="entry name" value="Asp_protease_2"/>
    <property type="match status" value="2"/>
</dbReference>
<dbReference type="InterPro" id="IPR021109">
    <property type="entry name" value="Peptidase_aspartic_dom_sf"/>
</dbReference>
<dbReference type="EMBL" id="VBPB01000307">
    <property type="protein sequence ID" value="TMQ69460.1"/>
    <property type="molecule type" value="Genomic_DNA"/>
</dbReference>
<dbReference type="PROSITE" id="PS50175">
    <property type="entry name" value="ASP_PROT_RETROV"/>
    <property type="match status" value="1"/>
</dbReference>
<dbReference type="CDD" id="cd05483">
    <property type="entry name" value="retropepsin_like_bacteria"/>
    <property type="match status" value="2"/>
</dbReference>
<gene>
    <name evidence="3" type="ORF">E6K81_14915</name>
</gene>
<name>A0A538U0N4_UNCEI</name>
<feature type="domain" description="Peptidase A2" evidence="2">
    <location>
        <begin position="173"/>
        <end position="209"/>
    </location>
</feature>